<dbReference type="VEuPathDB" id="FungiDB:RhiirFUN_010066"/>
<proteinExistence type="predicted"/>
<organism evidence="1 2">
    <name type="scientific">Rhizophagus irregularis</name>
    <dbReference type="NCBI Taxonomy" id="588596"/>
    <lineage>
        <taxon>Eukaryota</taxon>
        <taxon>Fungi</taxon>
        <taxon>Fungi incertae sedis</taxon>
        <taxon>Mucoromycota</taxon>
        <taxon>Glomeromycotina</taxon>
        <taxon>Glomeromycetes</taxon>
        <taxon>Glomerales</taxon>
        <taxon>Glomeraceae</taxon>
        <taxon>Rhizophagus</taxon>
    </lineage>
</organism>
<reference evidence="1 2" key="1">
    <citation type="submission" date="2015-10" db="EMBL/GenBank/DDBJ databases">
        <title>Genome analyses suggest a sexual origin of heterokaryosis in a supposedly ancient asexual fungus.</title>
        <authorList>
            <person name="Ropars J."/>
            <person name="Sedzielewska K."/>
            <person name="Noel J."/>
            <person name="Charron P."/>
            <person name="Farinelli L."/>
            <person name="Marton T."/>
            <person name="Kruger M."/>
            <person name="Pelin A."/>
            <person name="Brachmann A."/>
            <person name="Corradi N."/>
        </authorList>
    </citation>
    <scope>NUCLEOTIDE SEQUENCE [LARGE SCALE GENOMIC DNA]</scope>
    <source>
        <strain evidence="1 2">A4</strain>
    </source>
</reference>
<dbReference type="Proteomes" id="UP000234323">
    <property type="component" value="Unassembled WGS sequence"/>
</dbReference>
<evidence type="ECO:0000313" key="1">
    <source>
        <dbReference type="EMBL" id="PKY48589.1"/>
    </source>
</evidence>
<protein>
    <submittedName>
        <fullName evidence="1">Uncharacterized protein</fullName>
    </submittedName>
</protein>
<name>A0A2I1GPN6_9GLOM</name>
<gene>
    <name evidence="1" type="ORF">RhiirA4_464231</name>
</gene>
<accession>A0A2I1GPN6</accession>
<sequence length="208" mass="23690">MKALEKAKTEGVGIGHCPIPSIGLLDLDSNGLNFIANDEYELTLNRANKNLTKRPVLSCVIENIPILNSEFKPLGSILLLQCKKYEVKVQLKAQKLINQQLRSKGDPGEVGIFLNVVSTDNQMHDLMKTYFMNLRYDGLYSSWAFQTTKKVIDKASIPLADFSISHLIALEEHSERIMKDFKYRKCRTDSTTTPEQISYMRDEPVLHR</sequence>
<dbReference type="AlphaFoldDB" id="A0A2I1GPN6"/>
<dbReference type="EMBL" id="LLXI01000652">
    <property type="protein sequence ID" value="PKY48589.1"/>
    <property type="molecule type" value="Genomic_DNA"/>
</dbReference>
<evidence type="ECO:0000313" key="2">
    <source>
        <dbReference type="Proteomes" id="UP000234323"/>
    </source>
</evidence>
<comment type="caution">
    <text evidence="1">The sequence shown here is derived from an EMBL/GenBank/DDBJ whole genome shotgun (WGS) entry which is preliminary data.</text>
</comment>
<keyword evidence="2" id="KW-1185">Reference proteome</keyword>